<dbReference type="AlphaFoldDB" id="A0A8K0CHV8"/>
<dbReference type="Gene3D" id="1.20.5.1200">
    <property type="entry name" value="Alpha-tocopherol transfer"/>
    <property type="match status" value="1"/>
</dbReference>
<accession>A0A8K0CHV8</accession>
<protein>
    <recommendedName>
        <fullName evidence="1">CRAL-TRIO domain-containing protein</fullName>
    </recommendedName>
</protein>
<name>A0A8K0CHV8_IGNLU</name>
<dbReference type="InterPro" id="IPR001251">
    <property type="entry name" value="CRAL-TRIO_dom"/>
</dbReference>
<dbReference type="EMBL" id="VTPC01082344">
    <property type="protein sequence ID" value="KAF2887664.1"/>
    <property type="molecule type" value="Genomic_DNA"/>
</dbReference>
<dbReference type="PROSITE" id="PS50191">
    <property type="entry name" value="CRAL_TRIO"/>
    <property type="match status" value="1"/>
</dbReference>
<feature type="non-terminal residue" evidence="2">
    <location>
        <position position="159"/>
    </location>
</feature>
<sequence length="159" mass="18167">LMAPLPSDSELSPWRIILRFKDADPETATSVIAFRAFFMVWDMLTYNDDSFVVNGQEIIMDFKGMHYAYIAQVPPAFLKKVVNLAFHSYPSRFKSGYYINVPTVFQAVLNILLSLLPEKIKSRVHIFSEKEMINLHKFVPQSVLPEEYGGDAGPFNELS</sequence>
<dbReference type="Proteomes" id="UP000801492">
    <property type="component" value="Unassembled WGS sequence"/>
</dbReference>
<organism evidence="2 3">
    <name type="scientific">Ignelater luminosus</name>
    <name type="common">Cucubano</name>
    <name type="synonym">Pyrophorus luminosus</name>
    <dbReference type="NCBI Taxonomy" id="2038154"/>
    <lineage>
        <taxon>Eukaryota</taxon>
        <taxon>Metazoa</taxon>
        <taxon>Ecdysozoa</taxon>
        <taxon>Arthropoda</taxon>
        <taxon>Hexapoda</taxon>
        <taxon>Insecta</taxon>
        <taxon>Pterygota</taxon>
        <taxon>Neoptera</taxon>
        <taxon>Endopterygota</taxon>
        <taxon>Coleoptera</taxon>
        <taxon>Polyphaga</taxon>
        <taxon>Elateriformia</taxon>
        <taxon>Elateroidea</taxon>
        <taxon>Elateridae</taxon>
        <taxon>Agrypninae</taxon>
        <taxon>Pyrophorini</taxon>
        <taxon>Ignelater</taxon>
    </lineage>
</organism>
<evidence type="ECO:0000313" key="2">
    <source>
        <dbReference type="EMBL" id="KAF2887664.1"/>
    </source>
</evidence>
<reference evidence="2" key="1">
    <citation type="submission" date="2019-08" db="EMBL/GenBank/DDBJ databases">
        <title>The genome of the North American firefly Photinus pyralis.</title>
        <authorList>
            <consortium name="Photinus pyralis genome working group"/>
            <person name="Fallon T.R."/>
            <person name="Sander Lower S.E."/>
            <person name="Weng J.-K."/>
        </authorList>
    </citation>
    <scope>NUCLEOTIDE SEQUENCE</scope>
    <source>
        <strain evidence="2">TRF0915ILg1</strain>
        <tissue evidence="2">Whole body</tissue>
    </source>
</reference>
<proteinExistence type="predicted"/>
<feature type="domain" description="CRAL-TRIO" evidence="1">
    <location>
        <begin position="58"/>
        <end position="156"/>
    </location>
</feature>
<dbReference type="InterPro" id="IPR036865">
    <property type="entry name" value="CRAL-TRIO_dom_sf"/>
</dbReference>
<evidence type="ECO:0000259" key="1">
    <source>
        <dbReference type="PROSITE" id="PS50191"/>
    </source>
</evidence>
<evidence type="ECO:0000313" key="3">
    <source>
        <dbReference type="Proteomes" id="UP000801492"/>
    </source>
</evidence>
<keyword evidence="3" id="KW-1185">Reference proteome</keyword>
<dbReference type="PANTHER" id="PTHR10174:SF224">
    <property type="entry name" value="RETINOL-BINDING PROTEIN PINTA"/>
    <property type="match status" value="1"/>
</dbReference>
<dbReference type="GO" id="GO:0016020">
    <property type="term" value="C:membrane"/>
    <property type="evidence" value="ECO:0007669"/>
    <property type="project" value="TreeGrafter"/>
</dbReference>
<dbReference type="SUPFAM" id="SSF52087">
    <property type="entry name" value="CRAL/TRIO domain"/>
    <property type="match status" value="1"/>
</dbReference>
<dbReference type="PANTHER" id="PTHR10174">
    <property type="entry name" value="ALPHA-TOCOPHEROL TRANSFER PROTEIN-RELATED"/>
    <property type="match status" value="1"/>
</dbReference>
<dbReference type="CDD" id="cd00170">
    <property type="entry name" value="SEC14"/>
    <property type="match status" value="1"/>
</dbReference>
<dbReference type="Pfam" id="PF00650">
    <property type="entry name" value="CRAL_TRIO"/>
    <property type="match status" value="1"/>
</dbReference>
<dbReference type="PRINTS" id="PR00180">
    <property type="entry name" value="CRETINALDHBP"/>
</dbReference>
<dbReference type="GO" id="GO:1902936">
    <property type="term" value="F:phosphatidylinositol bisphosphate binding"/>
    <property type="evidence" value="ECO:0007669"/>
    <property type="project" value="TreeGrafter"/>
</dbReference>
<dbReference type="OrthoDB" id="6682367at2759"/>
<dbReference type="Gene3D" id="3.40.525.10">
    <property type="entry name" value="CRAL-TRIO lipid binding domain"/>
    <property type="match status" value="1"/>
</dbReference>
<feature type="non-terminal residue" evidence="2">
    <location>
        <position position="1"/>
    </location>
</feature>
<gene>
    <name evidence="2" type="ORF">ILUMI_18509</name>
</gene>
<comment type="caution">
    <text evidence="2">The sequence shown here is derived from an EMBL/GenBank/DDBJ whole genome shotgun (WGS) entry which is preliminary data.</text>
</comment>